<feature type="compositionally biased region" description="Basic and acidic residues" evidence="1">
    <location>
        <begin position="122"/>
        <end position="134"/>
    </location>
</feature>
<feature type="compositionally biased region" description="Basic and acidic residues" evidence="1">
    <location>
        <begin position="79"/>
        <end position="92"/>
    </location>
</feature>
<proteinExistence type="predicted"/>
<dbReference type="EMBL" id="VSSQ01001651">
    <property type="protein sequence ID" value="MPM10106.1"/>
    <property type="molecule type" value="Genomic_DNA"/>
</dbReference>
<evidence type="ECO:0000313" key="2">
    <source>
        <dbReference type="EMBL" id="MPM10106.1"/>
    </source>
</evidence>
<name>A0A644X1W5_9ZZZZ</name>
<comment type="caution">
    <text evidence="2">The sequence shown here is derived from an EMBL/GenBank/DDBJ whole genome shotgun (WGS) entry which is preliminary data.</text>
</comment>
<dbReference type="AlphaFoldDB" id="A0A644X1W5"/>
<feature type="compositionally biased region" description="Basic and acidic residues" evidence="1">
    <location>
        <begin position="258"/>
        <end position="267"/>
    </location>
</feature>
<feature type="region of interest" description="Disordered" evidence="1">
    <location>
        <begin position="1"/>
        <end position="267"/>
    </location>
</feature>
<accession>A0A644X1W5</accession>
<feature type="compositionally biased region" description="Basic and acidic residues" evidence="1">
    <location>
        <begin position="180"/>
        <end position="205"/>
    </location>
</feature>
<gene>
    <name evidence="2" type="ORF">SDC9_56430</name>
</gene>
<protein>
    <submittedName>
        <fullName evidence="2">Uncharacterized protein</fullName>
    </submittedName>
</protein>
<organism evidence="2">
    <name type="scientific">bioreactor metagenome</name>
    <dbReference type="NCBI Taxonomy" id="1076179"/>
    <lineage>
        <taxon>unclassified sequences</taxon>
        <taxon>metagenomes</taxon>
        <taxon>ecological metagenomes</taxon>
    </lineage>
</organism>
<feature type="compositionally biased region" description="Basic and acidic residues" evidence="1">
    <location>
        <begin position="223"/>
        <end position="248"/>
    </location>
</feature>
<feature type="compositionally biased region" description="Basic and acidic residues" evidence="1">
    <location>
        <begin position="45"/>
        <end position="68"/>
    </location>
</feature>
<sequence length="267" mass="29293">MFRETGDELDQPHAGPGDDEGDGRQREGLVGAVGAHQLQIGAEGRPVEQGRHGEFAHHDGEGHEGAREDGDENIGQDHPGQDRAPARAERLCRLGQGGDVDGAQPGIDRAIHVGQRQGDIAEDQKQVGAEDRAGQRQHARGVVKPDIAEDDDDRRDDERQQGDELDIGAQPRHLQPHPEGGGHHDRHADGDGQQRHPHREAEGLAKARIGQHDAIGLEAVDPALHRQRELDHAEKRQDEIGHPEKQDRPGGSAFHFSHLSERMRRTI</sequence>
<reference evidence="2" key="1">
    <citation type="submission" date="2019-08" db="EMBL/GenBank/DDBJ databases">
        <authorList>
            <person name="Kucharzyk K."/>
            <person name="Murdoch R.W."/>
            <person name="Higgins S."/>
            <person name="Loffler F."/>
        </authorList>
    </citation>
    <scope>NUCLEOTIDE SEQUENCE</scope>
</reference>
<evidence type="ECO:0000256" key="1">
    <source>
        <dbReference type="SAM" id="MobiDB-lite"/>
    </source>
</evidence>